<sequence length="380" mass="41778">MSEVVLFDELTAIHGKKIGVATLNSPKSLNALSHDMVHALLPKLRQWQDNPDIAMVLVQGSGEKAFCAGGDIVHLYKGMQNDTQGAQSASQYFCDEYKLDYLIHAYNKPLLVWGSGIVMGGGLGLMAGASHRIVTETSRIAMPEITIGLFPDVGGSYFLNRMPKGCGLFLGLTGASVNAADALHVNLADHFLTNERKQVLLDQLIEVHWGDTISLNHEKLTKVLSSLGAEVKSSLPKSNLVKHQQLIESLTSGSSLSEIVDAITTIDSDDKWLQRAQKTLQHGSPLSAHIIYRQLQTSKPLSLSDCFRFELSLASKCAEYGEFQEGVRALLIEKDNQPKWKFATIDEVDPQVLDWFFECKWQASNHPLAELGLRPIAVGQ</sequence>
<dbReference type="CDD" id="cd06558">
    <property type="entry name" value="crotonase-like"/>
    <property type="match status" value="1"/>
</dbReference>
<gene>
    <name evidence="5" type="ORF">E8M12_15955</name>
</gene>
<dbReference type="AlphaFoldDB" id="A0A4U1B219"/>
<dbReference type="RefSeq" id="WP_136737269.1">
    <property type="nucleotide sequence ID" value="NZ_SWDB01000044.1"/>
</dbReference>
<dbReference type="GO" id="GO:0016853">
    <property type="term" value="F:isomerase activity"/>
    <property type="evidence" value="ECO:0007669"/>
    <property type="project" value="UniProtKB-KW"/>
</dbReference>
<dbReference type="NCBIfam" id="NF004127">
    <property type="entry name" value="PRK05617.1"/>
    <property type="match status" value="1"/>
</dbReference>
<keyword evidence="3" id="KW-0378">Hydrolase</keyword>
<evidence type="ECO:0000256" key="3">
    <source>
        <dbReference type="ARBA" id="ARBA00022801"/>
    </source>
</evidence>
<accession>A0A4U1B219</accession>
<evidence type="ECO:0000256" key="1">
    <source>
        <dbReference type="ARBA" id="ARBA00001709"/>
    </source>
</evidence>
<dbReference type="PANTHER" id="PTHR43176:SF3">
    <property type="entry name" value="3-HYDROXYISOBUTYRYL-COA HYDROLASE, MITOCHONDRIAL"/>
    <property type="match status" value="1"/>
</dbReference>
<protein>
    <recommendedName>
        <fullName evidence="2">3-hydroxyisobutyryl-CoA hydrolase</fullName>
        <ecNumber evidence="2">3.1.2.4</ecNumber>
    </recommendedName>
</protein>
<organism evidence="5 6">
    <name type="scientific">Thalassotalea mangrovi</name>
    <dbReference type="NCBI Taxonomy" id="2572245"/>
    <lineage>
        <taxon>Bacteria</taxon>
        <taxon>Pseudomonadati</taxon>
        <taxon>Pseudomonadota</taxon>
        <taxon>Gammaproteobacteria</taxon>
        <taxon>Alteromonadales</taxon>
        <taxon>Colwelliaceae</taxon>
        <taxon>Thalassotalea</taxon>
    </lineage>
</organism>
<dbReference type="EC" id="3.1.2.4" evidence="2"/>
<proteinExistence type="predicted"/>
<dbReference type="EMBL" id="SWDB01000044">
    <property type="protein sequence ID" value="TKB43086.1"/>
    <property type="molecule type" value="Genomic_DNA"/>
</dbReference>
<dbReference type="OrthoDB" id="9790967at2"/>
<keyword evidence="6" id="KW-1185">Reference proteome</keyword>
<evidence type="ECO:0000256" key="2">
    <source>
        <dbReference type="ARBA" id="ARBA00011915"/>
    </source>
</evidence>
<dbReference type="Proteomes" id="UP000307999">
    <property type="component" value="Unassembled WGS sequence"/>
</dbReference>
<reference evidence="5 6" key="1">
    <citation type="submission" date="2019-04" db="EMBL/GenBank/DDBJ databases">
        <title>Thalassotalea guangxiensis sp. nov., isolated from sediment of the coastal wetland.</title>
        <authorList>
            <person name="Zheng S."/>
            <person name="Zhang D."/>
        </authorList>
    </citation>
    <scope>NUCLEOTIDE SEQUENCE [LARGE SCALE GENOMIC DNA]</scope>
    <source>
        <strain evidence="5 6">ZS-4</strain>
    </source>
</reference>
<evidence type="ECO:0000259" key="4">
    <source>
        <dbReference type="Pfam" id="PF16113"/>
    </source>
</evidence>
<dbReference type="InterPro" id="IPR029045">
    <property type="entry name" value="ClpP/crotonase-like_dom_sf"/>
</dbReference>
<dbReference type="Pfam" id="PF16113">
    <property type="entry name" value="ECH_2"/>
    <property type="match status" value="1"/>
</dbReference>
<comment type="catalytic activity">
    <reaction evidence="1">
        <text>3-hydroxy-2-methylpropanoyl-CoA + H2O = 3-hydroxy-2-methylpropanoate + CoA + H(+)</text>
        <dbReference type="Rhea" id="RHEA:20888"/>
        <dbReference type="ChEBI" id="CHEBI:11805"/>
        <dbReference type="ChEBI" id="CHEBI:15377"/>
        <dbReference type="ChEBI" id="CHEBI:15378"/>
        <dbReference type="ChEBI" id="CHEBI:57287"/>
        <dbReference type="ChEBI" id="CHEBI:57340"/>
        <dbReference type="EC" id="3.1.2.4"/>
    </reaction>
</comment>
<dbReference type="InterPro" id="IPR045004">
    <property type="entry name" value="ECH_dom"/>
</dbReference>
<dbReference type="GO" id="GO:0003860">
    <property type="term" value="F:3-hydroxyisobutyryl-CoA hydrolase activity"/>
    <property type="evidence" value="ECO:0007669"/>
    <property type="project" value="UniProtKB-EC"/>
</dbReference>
<dbReference type="GO" id="GO:0006574">
    <property type="term" value="P:L-valine catabolic process"/>
    <property type="evidence" value="ECO:0007669"/>
    <property type="project" value="TreeGrafter"/>
</dbReference>
<feature type="domain" description="Enoyl-CoA hydratase/isomerase" evidence="4">
    <location>
        <begin position="18"/>
        <end position="357"/>
    </location>
</feature>
<evidence type="ECO:0000313" key="6">
    <source>
        <dbReference type="Proteomes" id="UP000307999"/>
    </source>
</evidence>
<dbReference type="InterPro" id="IPR032259">
    <property type="entry name" value="HIBYL-CoA-H"/>
</dbReference>
<dbReference type="PANTHER" id="PTHR43176">
    <property type="entry name" value="3-HYDROXYISOBUTYRYL-COA HYDROLASE-RELATED"/>
    <property type="match status" value="1"/>
</dbReference>
<dbReference type="SUPFAM" id="SSF52096">
    <property type="entry name" value="ClpP/crotonase"/>
    <property type="match status" value="1"/>
</dbReference>
<comment type="caution">
    <text evidence="5">The sequence shown here is derived from an EMBL/GenBank/DDBJ whole genome shotgun (WGS) entry which is preliminary data.</text>
</comment>
<name>A0A4U1B219_9GAMM</name>
<dbReference type="Gene3D" id="3.90.226.10">
    <property type="entry name" value="2-enoyl-CoA Hydratase, Chain A, domain 1"/>
    <property type="match status" value="1"/>
</dbReference>
<dbReference type="GO" id="GO:0005829">
    <property type="term" value="C:cytosol"/>
    <property type="evidence" value="ECO:0007669"/>
    <property type="project" value="TreeGrafter"/>
</dbReference>
<keyword evidence="5" id="KW-0413">Isomerase</keyword>
<evidence type="ECO:0000313" key="5">
    <source>
        <dbReference type="EMBL" id="TKB43086.1"/>
    </source>
</evidence>